<dbReference type="PANTHER" id="PTHR16255:SF21">
    <property type="entry name" value="OS01G0764300 PROTEIN"/>
    <property type="match status" value="1"/>
</dbReference>
<evidence type="ECO:0000313" key="1">
    <source>
        <dbReference type="EMBL" id="VAH80044.1"/>
    </source>
</evidence>
<reference evidence="1 2" key="1">
    <citation type="submission" date="2017-09" db="EMBL/GenBank/DDBJ databases">
        <authorList>
            <consortium name="International Durum Wheat Genome Sequencing Consortium (IDWGSC)"/>
            <person name="Milanesi L."/>
        </authorList>
    </citation>
    <scope>NUCLEOTIDE SEQUENCE [LARGE SCALE GENOMIC DNA]</scope>
    <source>
        <strain evidence="2">cv. Svevo</strain>
    </source>
</reference>
<evidence type="ECO:0000313" key="2">
    <source>
        <dbReference type="Proteomes" id="UP000324705"/>
    </source>
</evidence>
<gene>
    <name evidence="1" type="ORF">TRITD_3Bv1G175760</name>
</gene>
<keyword evidence="2" id="KW-1185">Reference proteome</keyword>
<evidence type="ECO:0008006" key="3">
    <source>
        <dbReference type="Google" id="ProtNLM"/>
    </source>
</evidence>
<dbReference type="Gramene" id="TRITD3Bv1G175760.2">
    <property type="protein sequence ID" value="TRITD3Bv1G175760.2"/>
    <property type="gene ID" value="TRITD3Bv1G175760"/>
</dbReference>
<dbReference type="InterPro" id="IPR051624">
    <property type="entry name" value="RMD1/Sad1-interacting"/>
</dbReference>
<organism evidence="1 2">
    <name type="scientific">Triticum turgidum subsp. durum</name>
    <name type="common">Durum wheat</name>
    <name type="synonym">Triticum durum</name>
    <dbReference type="NCBI Taxonomy" id="4567"/>
    <lineage>
        <taxon>Eukaryota</taxon>
        <taxon>Viridiplantae</taxon>
        <taxon>Streptophyta</taxon>
        <taxon>Embryophyta</taxon>
        <taxon>Tracheophyta</taxon>
        <taxon>Spermatophyta</taxon>
        <taxon>Magnoliopsida</taxon>
        <taxon>Liliopsida</taxon>
        <taxon>Poales</taxon>
        <taxon>Poaceae</taxon>
        <taxon>BOP clade</taxon>
        <taxon>Pooideae</taxon>
        <taxon>Triticodae</taxon>
        <taxon>Triticeae</taxon>
        <taxon>Triticinae</taxon>
        <taxon>Triticum</taxon>
    </lineage>
</organism>
<dbReference type="PANTHER" id="PTHR16255">
    <property type="entry name" value="REQUIRED FOR MEIOTIC NUCLEAR DIVISION PROTEIN 1 HOMOLOG"/>
    <property type="match status" value="1"/>
</dbReference>
<dbReference type="Proteomes" id="UP000324705">
    <property type="component" value="Chromosome 3B"/>
</dbReference>
<dbReference type="AlphaFoldDB" id="A0A9R1QMB9"/>
<protein>
    <recommendedName>
        <fullName evidence="3">DUF155 domain-containing protein</fullName>
    </recommendedName>
</protein>
<accession>A0A9R1QMB9</accession>
<dbReference type="EMBL" id="LT934116">
    <property type="protein sequence ID" value="VAH80044.1"/>
    <property type="molecule type" value="Genomic_DNA"/>
</dbReference>
<proteinExistence type="predicted"/>
<name>A0A9R1QMB9_TRITD</name>
<sequence>MSIGVKDNRFCYRYVVVFQYGSAVLFNIADHEAEHYLEMIRNHASGWLPEMRKDGMSMLFTSWPVIS</sequence>